<evidence type="ECO:0000313" key="5">
    <source>
        <dbReference type="Proteomes" id="UP000015105"/>
    </source>
</evidence>
<dbReference type="EnsemblPlants" id="AET3Gv21059700.7">
    <property type="protein sequence ID" value="AET3Gv21059700.7"/>
    <property type="gene ID" value="AET3Gv21059700"/>
</dbReference>
<accession>A0A453GJY1</accession>
<dbReference type="Gramene" id="AET3Gv21059700.14">
    <property type="protein sequence ID" value="AET3Gv21059700.14"/>
    <property type="gene ID" value="AET3Gv21059700"/>
</dbReference>
<dbReference type="EnsemblPlants" id="AET3Gv21059700.12">
    <property type="protein sequence ID" value="AET3Gv21059700.12"/>
    <property type="gene ID" value="AET3Gv21059700"/>
</dbReference>
<dbReference type="Gene3D" id="3.80.10.10">
    <property type="entry name" value="Ribonuclease Inhibitor"/>
    <property type="match status" value="2"/>
</dbReference>
<dbReference type="Pfam" id="PF00560">
    <property type="entry name" value="LRR_1"/>
    <property type="match status" value="1"/>
</dbReference>
<reference evidence="5" key="2">
    <citation type="journal article" date="2017" name="Nat. Plants">
        <title>The Aegilops tauschii genome reveals multiple impacts of transposons.</title>
        <authorList>
            <person name="Zhao G."/>
            <person name="Zou C."/>
            <person name="Li K."/>
            <person name="Wang K."/>
            <person name="Li T."/>
            <person name="Gao L."/>
            <person name="Zhang X."/>
            <person name="Wang H."/>
            <person name="Yang Z."/>
            <person name="Liu X."/>
            <person name="Jiang W."/>
            <person name="Mao L."/>
            <person name="Kong X."/>
            <person name="Jiao Y."/>
            <person name="Jia J."/>
        </authorList>
    </citation>
    <scope>NUCLEOTIDE SEQUENCE [LARGE SCALE GENOMIC DNA]</scope>
    <source>
        <strain evidence="5">cv. AL8/78</strain>
    </source>
</reference>
<dbReference type="SUPFAM" id="SSF52058">
    <property type="entry name" value="L domain-like"/>
    <property type="match status" value="1"/>
</dbReference>
<evidence type="ECO:0000259" key="3">
    <source>
        <dbReference type="Pfam" id="PF25019"/>
    </source>
</evidence>
<dbReference type="Gramene" id="AET3Gv21059700.12">
    <property type="protein sequence ID" value="AET3Gv21059700.12"/>
    <property type="gene ID" value="AET3Gv21059700"/>
</dbReference>
<dbReference type="Gramene" id="AET3Gv21059700.13">
    <property type="protein sequence ID" value="AET3Gv21059700.13"/>
    <property type="gene ID" value="AET3Gv21059700"/>
</dbReference>
<dbReference type="Gramene" id="AET3Gv21059700.15">
    <property type="protein sequence ID" value="AET3Gv21059700.15"/>
    <property type="gene ID" value="AET3Gv21059700"/>
</dbReference>
<dbReference type="Gramene" id="AET3Gv21059700.10">
    <property type="protein sequence ID" value="AET3Gv21059700.10"/>
    <property type="gene ID" value="AET3Gv21059700"/>
</dbReference>
<dbReference type="InterPro" id="IPR055414">
    <property type="entry name" value="LRR_R13L4/SHOC2-like"/>
</dbReference>
<dbReference type="InterPro" id="IPR032675">
    <property type="entry name" value="LRR_dom_sf"/>
</dbReference>
<reference evidence="4" key="4">
    <citation type="submission" date="2019-03" db="UniProtKB">
        <authorList>
            <consortium name="EnsemblPlants"/>
        </authorList>
    </citation>
    <scope>IDENTIFICATION</scope>
</reference>
<dbReference type="InterPro" id="IPR056789">
    <property type="entry name" value="LRR_R13L1-DRL21"/>
</dbReference>
<sequence length="418" mass="47362">MFTTHRCFRVSCHSKLPDKFGALLKLIFLNLSGCSKITKLPDHLKLESLEHMNLSNCHELENLPKDFGNLQRLGFLSLSDCYKVSLLPESFCQLFHLKSLDLSDCHELRELPEYFGNLFELDSLNLTSCCKLQVLPESLCKLSKLRCLNLSYCMRLDKLPSSFGDLKLQSLDISSTVSLNALPDSITEMTSLTRFGATEGTPKVIASFRKIQKHLNFPGIIEHGVQEIENKGCSSIVKLAQLTCYQMHVSQLQNVRNPEDAEIAKLRDKSDLRQLTLRWGNQGGEGKSILENLVPPQTLDSFCLGGYMSKDFPKWMSDISSYLPSLTYLGLCDLGTCDTLPSFGQLPNLRGISMENIPNVRKIGKEFFGRGRKCIKLRSIQLWLMENLAELWTTRSGEENEEFLIPNLHHLSVFNCRN</sequence>
<dbReference type="EnsemblPlants" id="AET3Gv21059700.8">
    <property type="protein sequence ID" value="AET3Gv21059700.8"/>
    <property type="gene ID" value="AET3Gv21059700"/>
</dbReference>
<dbReference type="Gramene" id="AET3Gv21059700.17">
    <property type="protein sequence ID" value="AET3Gv21059700.17"/>
    <property type="gene ID" value="AET3Gv21059700"/>
</dbReference>
<dbReference type="PANTHER" id="PTHR47186:SF3">
    <property type="entry name" value="OS09G0267800 PROTEIN"/>
    <property type="match status" value="1"/>
</dbReference>
<feature type="domain" description="Disease resistance R13L4/SHOC-2-like LRR" evidence="2">
    <location>
        <begin position="76"/>
        <end position="166"/>
    </location>
</feature>
<name>A0A453GJY1_AEGTS</name>
<dbReference type="EnsemblPlants" id="AET3Gv21059700.14">
    <property type="protein sequence ID" value="AET3Gv21059700.14"/>
    <property type="gene ID" value="AET3Gv21059700"/>
</dbReference>
<dbReference type="EnsemblPlants" id="AET3Gv21059700.15">
    <property type="protein sequence ID" value="AET3Gv21059700.15"/>
    <property type="gene ID" value="AET3Gv21059700"/>
</dbReference>
<proteinExistence type="predicted"/>
<dbReference type="EnsemblPlants" id="AET3Gv21059700.11">
    <property type="protein sequence ID" value="AET3Gv21059700.11"/>
    <property type="gene ID" value="AET3Gv21059700"/>
</dbReference>
<protein>
    <submittedName>
        <fullName evidence="4">Uncharacterized protein</fullName>
    </submittedName>
</protein>
<dbReference type="Gramene" id="AET3Gv21059700.11">
    <property type="protein sequence ID" value="AET3Gv21059700.11"/>
    <property type="gene ID" value="AET3Gv21059700"/>
</dbReference>
<dbReference type="EnsemblPlants" id="AET3Gv21059700.9">
    <property type="protein sequence ID" value="AET3Gv21059700.9"/>
    <property type="gene ID" value="AET3Gv21059700"/>
</dbReference>
<dbReference type="EnsemblPlants" id="AET3Gv21059700.10">
    <property type="protein sequence ID" value="AET3Gv21059700.10"/>
    <property type="gene ID" value="AET3Gv21059700"/>
</dbReference>
<reference evidence="4" key="3">
    <citation type="journal article" date="2017" name="Nature">
        <title>Genome sequence of the progenitor of the wheat D genome Aegilops tauschii.</title>
        <authorList>
            <person name="Luo M.C."/>
            <person name="Gu Y.Q."/>
            <person name="Puiu D."/>
            <person name="Wang H."/>
            <person name="Twardziok S.O."/>
            <person name="Deal K.R."/>
            <person name="Huo N."/>
            <person name="Zhu T."/>
            <person name="Wang L."/>
            <person name="Wang Y."/>
            <person name="McGuire P.E."/>
            <person name="Liu S."/>
            <person name="Long H."/>
            <person name="Ramasamy R.K."/>
            <person name="Rodriguez J.C."/>
            <person name="Van S.L."/>
            <person name="Yuan L."/>
            <person name="Wang Z."/>
            <person name="Xia Z."/>
            <person name="Xiao L."/>
            <person name="Anderson O.D."/>
            <person name="Ouyang S."/>
            <person name="Liang Y."/>
            <person name="Zimin A.V."/>
            <person name="Pertea G."/>
            <person name="Qi P."/>
            <person name="Bennetzen J.L."/>
            <person name="Dai X."/>
            <person name="Dawson M.W."/>
            <person name="Muller H.G."/>
            <person name="Kugler K."/>
            <person name="Rivarola-Duarte L."/>
            <person name="Spannagl M."/>
            <person name="Mayer K.F.X."/>
            <person name="Lu F.H."/>
            <person name="Bevan M.W."/>
            <person name="Leroy P."/>
            <person name="Li P."/>
            <person name="You F.M."/>
            <person name="Sun Q."/>
            <person name="Liu Z."/>
            <person name="Lyons E."/>
            <person name="Wicker T."/>
            <person name="Salzberg S.L."/>
            <person name="Devos K.M."/>
            <person name="Dvorak J."/>
        </authorList>
    </citation>
    <scope>NUCLEOTIDE SEQUENCE [LARGE SCALE GENOMIC DNA]</scope>
    <source>
        <strain evidence="4">cv. AL8/78</strain>
    </source>
</reference>
<dbReference type="Gramene" id="AET3Gv21059700.8">
    <property type="protein sequence ID" value="AET3Gv21059700.8"/>
    <property type="gene ID" value="AET3Gv21059700"/>
</dbReference>
<dbReference type="AlphaFoldDB" id="A0A453GJY1"/>
<dbReference type="EnsemblPlants" id="AET3Gv21059700.13">
    <property type="protein sequence ID" value="AET3Gv21059700.13"/>
    <property type="gene ID" value="AET3Gv21059700"/>
</dbReference>
<dbReference type="STRING" id="200361.A0A453GJY1"/>
<reference evidence="4" key="5">
    <citation type="journal article" date="2021" name="G3 (Bethesda)">
        <title>Aegilops tauschii genome assembly Aet v5.0 features greater sequence contiguity and improved annotation.</title>
        <authorList>
            <person name="Wang L."/>
            <person name="Zhu T."/>
            <person name="Rodriguez J.C."/>
            <person name="Deal K.R."/>
            <person name="Dubcovsky J."/>
            <person name="McGuire P.E."/>
            <person name="Lux T."/>
            <person name="Spannagl M."/>
            <person name="Mayer K.F.X."/>
            <person name="Baldrich P."/>
            <person name="Meyers B.C."/>
            <person name="Huo N."/>
            <person name="Gu Y.Q."/>
            <person name="Zhou H."/>
            <person name="Devos K.M."/>
            <person name="Bennetzen J.L."/>
            <person name="Unver T."/>
            <person name="Budak H."/>
            <person name="Gulick P.J."/>
            <person name="Galiba G."/>
            <person name="Kalapos B."/>
            <person name="Nelson D.R."/>
            <person name="Li P."/>
            <person name="You F.M."/>
            <person name="Luo M.C."/>
            <person name="Dvorak J."/>
        </authorList>
    </citation>
    <scope>NUCLEOTIDE SEQUENCE [LARGE SCALE GENOMIC DNA]</scope>
    <source>
        <strain evidence="4">cv. AL8/78</strain>
    </source>
</reference>
<dbReference type="InterPro" id="IPR001611">
    <property type="entry name" value="Leu-rich_rpt"/>
</dbReference>
<keyword evidence="1" id="KW-0677">Repeat</keyword>
<organism evidence="4 5">
    <name type="scientific">Aegilops tauschii subsp. strangulata</name>
    <name type="common">Goatgrass</name>
    <dbReference type="NCBI Taxonomy" id="200361"/>
    <lineage>
        <taxon>Eukaryota</taxon>
        <taxon>Viridiplantae</taxon>
        <taxon>Streptophyta</taxon>
        <taxon>Embryophyta</taxon>
        <taxon>Tracheophyta</taxon>
        <taxon>Spermatophyta</taxon>
        <taxon>Magnoliopsida</taxon>
        <taxon>Liliopsida</taxon>
        <taxon>Poales</taxon>
        <taxon>Poaceae</taxon>
        <taxon>BOP clade</taxon>
        <taxon>Pooideae</taxon>
        <taxon>Triticodae</taxon>
        <taxon>Triticeae</taxon>
        <taxon>Triticinae</taxon>
        <taxon>Aegilops</taxon>
    </lineage>
</organism>
<dbReference type="Proteomes" id="UP000015105">
    <property type="component" value="Chromosome 3D"/>
</dbReference>
<reference evidence="5" key="1">
    <citation type="journal article" date="2014" name="Science">
        <title>Ancient hybridizations among the ancestral genomes of bread wheat.</title>
        <authorList>
            <consortium name="International Wheat Genome Sequencing Consortium,"/>
            <person name="Marcussen T."/>
            <person name="Sandve S.R."/>
            <person name="Heier L."/>
            <person name="Spannagl M."/>
            <person name="Pfeifer M."/>
            <person name="Jakobsen K.S."/>
            <person name="Wulff B.B."/>
            <person name="Steuernagel B."/>
            <person name="Mayer K.F."/>
            <person name="Olsen O.A."/>
        </authorList>
    </citation>
    <scope>NUCLEOTIDE SEQUENCE [LARGE SCALE GENOMIC DNA]</scope>
    <source>
        <strain evidence="5">cv. AL8/78</strain>
    </source>
</reference>
<dbReference type="EnsemblPlants" id="AET3Gv21059700.17">
    <property type="protein sequence ID" value="AET3Gv21059700.17"/>
    <property type="gene ID" value="AET3Gv21059700"/>
</dbReference>
<dbReference type="Pfam" id="PF25019">
    <property type="entry name" value="LRR_R13L1-DRL21"/>
    <property type="match status" value="1"/>
</dbReference>
<keyword evidence="5" id="KW-1185">Reference proteome</keyword>
<dbReference type="Gramene" id="AET3Gv21059700.2">
    <property type="protein sequence ID" value="AET3Gv21059700.2"/>
    <property type="gene ID" value="AET3Gv21059700"/>
</dbReference>
<evidence type="ECO:0000313" key="4">
    <source>
        <dbReference type="EnsemblPlants" id="AET3Gv21059700.15"/>
    </source>
</evidence>
<dbReference type="EnsemblPlants" id="AET3Gv21059700.2">
    <property type="protein sequence ID" value="AET3Gv21059700.2"/>
    <property type="gene ID" value="AET3Gv21059700"/>
</dbReference>
<dbReference type="Gramene" id="AET3Gv21059700.7">
    <property type="protein sequence ID" value="AET3Gv21059700.7"/>
    <property type="gene ID" value="AET3Gv21059700"/>
</dbReference>
<evidence type="ECO:0000256" key="1">
    <source>
        <dbReference type="ARBA" id="ARBA00022737"/>
    </source>
</evidence>
<dbReference type="Pfam" id="PF23598">
    <property type="entry name" value="LRR_14"/>
    <property type="match status" value="1"/>
</dbReference>
<dbReference type="PANTHER" id="PTHR47186">
    <property type="entry name" value="LEUCINE-RICH REPEAT-CONTAINING PROTEIN 57"/>
    <property type="match status" value="1"/>
</dbReference>
<evidence type="ECO:0000259" key="2">
    <source>
        <dbReference type="Pfam" id="PF23598"/>
    </source>
</evidence>
<dbReference type="Gramene" id="AET3Gv21059700.9">
    <property type="protein sequence ID" value="AET3Gv21059700.9"/>
    <property type="gene ID" value="AET3Gv21059700"/>
</dbReference>
<feature type="domain" description="R13L1/DRL21-like LRR repeat region" evidence="3">
    <location>
        <begin position="238"/>
        <end position="356"/>
    </location>
</feature>